<sequence>MAATAAGTATPVRAAGRETPPAMEPVTGGPSGMPPWPRAEAVATPLGPAGAPARSTATGKRSASLSPATAKPGSAAHADGVSERAVLSCAATGSASPPRRSRKRLDSCNFRRQRAWTVNGTVRTSPSARRNCAHRR</sequence>
<comment type="caution">
    <text evidence="2">The sequence shown here is derived from an EMBL/GenBank/DDBJ whole genome shotgun (WGS) entry which is preliminary data.</text>
</comment>
<dbReference type="Proteomes" id="UP001501005">
    <property type="component" value="Unassembled WGS sequence"/>
</dbReference>
<evidence type="ECO:0000256" key="1">
    <source>
        <dbReference type="SAM" id="MobiDB-lite"/>
    </source>
</evidence>
<protein>
    <submittedName>
        <fullName evidence="2">Uncharacterized protein</fullName>
    </submittedName>
</protein>
<reference evidence="2 3" key="1">
    <citation type="journal article" date="2019" name="Int. J. Syst. Evol. Microbiol.">
        <title>The Global Catalogue of Microorganisms (GCM) 10K type strain sequencing project: providing services to taxonomists for standard genome sequencing and annotation.</title>
        <authorList>
            <consortium name="The Broad Institute Genomics Platform"/>
            <consortium name="The Broad Institute Genome Sequencing Center for Infectious Disease"/>
            <person name="Wu L."/>
            <person name="Ma J."/>
        </authorList>
    </citation>
    <scope>NUCLEOTIDE SEQUENCE [LARGE SCALE GENOMIC DNA]</scope>
    <source>
        <strain evidence="2 3">JCM 10673</strain>
    </source>
</reference>
<evidence type="ECO:0000313" key="3">
    <source>
        <dbReference type="Proteomes" id="UP001501005"/>
    </source>
</evidence>
<evidence type="ECO:0000313" key="2">
    <source>
        <dbReference type="EMBL" id="GAA0919616.1"/>
    </source>
</evidence>
<dbReference type="EMBL" id="BAAAHG010000032">
    <property type="protein sequence ID" value="GAA0919616.1"/>
    <property type="molecule type" value="Genomic_DNA"/>
</dbReference>
<keyword evidence="3" id="KW-1185">Reference proteome</keyword>
<name>A0ABN1NZ44_9ACTN</name>
<feature type="compositionally biased region" description="Polar residues" evidence="1">
    <location>
        <begin position="55"/>
        <end position="67"/>
    </location>
</feature>
<organism evidence="2 3">
    <name type="scientific">Streptomyces thermoalcalitolerans</name>
    <dbReference type="NCBI Taxonomy" id="65605"/>
    <lineage>
        <taxon>Bacteria</taxon>
        <taxon>Bacillati</taxon>
        <taxon>Actinomycetota</taxon>
        <taxon>Actinomycetes</taxon>
        <taxon>Kitasatosporales</taxon>
        <taxon>Streptomycetaceae</taxon>
        <taxon>Streptomyces</taxon>
    </lineage>
</organism>
<proteinExistence type="predicted"/>
<gene>
    <name evidence="2" type="ORF">GCM10009549_37810</name>
</gene>
<accession>A0ABN1NZ44</accession>
<feature type="region of interest" description="Disordered" evidence="1">
    <location>
        <begin position="1"/>
        <end position="80"/>
    </location>
</feature>